<evidence type="ECO:0000313" key="3">
    <source>
        <dbReference type="Proteomes" id="UP000094669"/>
    </source>
</evidence>
<dbReference type="Proteomes" id="UP000094669">
    <property type="component" value="Unassembled WGS sequence"/>
</dbReference>
<reference evidence="2" key="1">
    <citation type="submission" date="2018-01" db="EMBL/GenBank/DDBJ databases">
        <title>Genomic characterization of Leptospira inadai serogroup Lyme isolated from captured rat in Brazil and comparative analysis with human reference strain.</title>
        <authorList>
            <person name="Moreno L.Z."/>
            <person name="Loureiro A.P."/>
            <person name="Miraglia F."/>
            <person name="Kremer F.S."/>
            <person name="Eslabao M.R."/>
            <person name="Dellagostin O.A."/>
            <person name="Lilenbaum W."/>
            <person name="Moreno A.M."/>
        </authorList>
    </citation>
    <scope>NUCLEOTIDE SEQUENCE [LARGE SCALE GENOMIC DNA]</scope>
    <source>
        <strain evidence="2">M34/99</strain>
    </source>
</reference>
<sequence>MIGVQDEPNMLHSYHSRIYVGGTLFSIEGESDRTWFFPIMCLFLINKNIIFRTVRRRTRNFKSRLWTIEKIKVLIKEN</sequence>
<proteinExistence type="predicted"/>
<name>A0ABX4YJE1_9LEPT</name>
<gene>
    <name evidence="2" type="ORF">BES34_009575</name>
</gene>
<keyword evidence="1" id="KW-1133">Transmembrane helix</keyword>
<protein>
    <submittedName>
        <fullName evidence="2">Uncharacterized protein</fullName>
    </submittedName>
</protein>
<dbReference type="EMBL" id="MCRM02000008">
    <property type="protein sequence ID" value="PNV75137.1"/>
    <property type="molecule type" value="Genomic_DNA"/>
</dbReference>
<feature type="transmembrane region" description="Helical" evidence="1">
    <location>
        <begin position="35"/>
        <end position="54"/>
    </location>
</feature>
<evidence type="ECO:0000313" key="2">
    <source>
        <dbReference type="EMBL" id="PNV75137.1"/>
    </source>
</evidence>
<organism evidence="2 3">
    <name type="scientific">Leptospira inadai serovar Lyme</name>
    <dbReference type="NCBI Taxonomy" id="293084"/>
    <lineage>
        <taxon>Bacteria</taxon>
        <taxon>Pseudomonadati</taxon>
        <taxon>Spirochaetota</taxon>
        <taxon>Spirochaetia</taxon>
        <taxon>Leptospirales</taxon>
        <taxon>Leptospiraceae</taxon>
        <taxon>Leptospira</taxon>
    </lineage>
</organism>
<keyword evidence="1" id="KW-0472">Membrane</keyword>
<keyword evidence="1" id="KW-0812">Transmembrane</keyword>
<accession>A0ABX4YJE1</accession>
<evidence type="ECO:0000256" key="1">
    <source>
        <dbReference type="SAM" id="Phobius"/>
    </source>
</evidence>
<comment type="caution">
    <text evidence="2">The sequence shown here is derived from an EMBL/GenBank/DDBJ whole genome shotgun (WGS) entry which is preliminary data.</text>
</comment>
<keyword evidence="3" id="KW-1185">Reference proteome</keyword>